<sequence>MFYEMRTYTVKIGKLANYIKLFEDVGLPIISKYSKLIGYWQTESGELNQVIHIWEYDSLDVRVKKRQQLYQDKRWLTDFIPLALPMLEKQESRILVPSSFSPIK</sequence>
<dbReference type="Proteomes" id="UP000217182">
    <property type="component" value="Chromosome"/>
</dbReference>
<proteinExistence type="inferred from homology"/>
<dbReference type="PANTHER" id="PTHR21017">
    <property type="entry name" value="NIPSNAP-RELATED"/>
    <property type="match status" value="1"/>
</dbReference>
<gene>
    <name evidence="3" type="ORF">AWC35_16285</name>
</gene>
<dbReference type="Pfam" id="PF07978">
    <property type="entry name" value="NIPSNAP"/>
    <property type="match status" value="1"/>
</dbReference>
<protein>
    <submittedName>
        <fullName evidence="3">NIPSNAP domain containing protein</fullName>
    </submittedName>
</protein>
<dbReference type="PANTHER" id="PTHR21017:SF17">
    <property type="entry name" value="PROTEIN NIPSNAP"/>
    <property type="match status" value="1"/>
</dbReference>
<organism evidence="3 4">
    <name type="scientific">Gibbsiella quercinecans</name>
    <dbReference type="NCBI Taxonomy" id="929813"/>
    <lineage>
        <taxon>Bacteria</taxon>
        <taxon>Pseudomonadati</taxon>
        <taxon>Pseudomonadota</taxon>
        <taxon>Gammaproteobacteria</taxon>
        <taxon>Enterobacterales</taxon>
        <taxon>Yersiniaceae</taxon>
        <taxon>Gibbsiella</taxon>
    </lineage>
</organism>
<evidence type="ECO:0000256" key="1">
    <source>
        <dbReference type="ARBA" id="ARBA00005291"/>
    </source>
</evidence>
<dbReference type="SUPFAM" id="SSF54909">
    <property type="entry name" value="Dimeric alpha+beta barrel"/>
    <property type="match status" value="1"/>
</dbReference>
<dbReference type="InterPro" id="IPR051557">
    <property type="entry name" value="NipSnap_domain"/>
</dbReference>
<dbReference type="Gene3D" id="3.30.70.100">
    <property type="match status" value="1"/>
</dbReference>
<dbReference type="EMBL" id="CP014136">
    <property type="protein sequence ID" value="ATA22492.1"/>
    <property type="molecule type" value="Genomic_DNA"/>
</dbReference>
<reference evidence="3 4" key="1">
    <citation type="submission" date="2016-01" db="EMBL/GenBank/DDBJ databases">
        <authorList>
            <person name="Oliw E.H."/>
        </authorList>
    </citation>
    <scope>NUCLEOTIDE SEQUENCE [LARGE SCALE GENOMIC DNA]</scope>
    <source>
        <strain evidence="3 4">FRB97</strain>
    </source>
</reference>
<comment type="similarity">
    <text evidence="1">Belongs to the NipSnap family.</text>
</comment>
<dbReference type="InterPro" id="IPR012577">
    <property type="entry name" value="NIPSNAP"/>
</dbReference>
<dbReference type="InterPro" id="IPR011008">
    <property type="entry name" value="Dimeric_a/b-barrel"/>
</dbReference>
<name>A0A250B968_9GAMM</name>
<keyword evidence="4" id="KW-1185">Reference proteome</keyword>
<evidence type="ECO:0000259" key="2">
    <source>
        <dbReference type="Pfam" id="PF07978"/>
    </source>
</evidence>
<dbReference type="KEGG" id="gqu:AWC35_16285"/>
<evidence type="ECO:0000313" key="3">
    <source>
        <dbReference type="EMBL" id="ATA22492.1"/>
    </source>
</evidence>
<accession>A0A250B968</accession>
<feature type="domain" description="NIPSNAP" evidence="2">
    <location>
        <begin position="3"/>
        <end position="102"/>
    </location>
</feature>
<evidence type="ECO:0000313" key="4">
    <source>
        <dbReference type="Proteomes" id="UP000217182"/>
    </source>
</evidence>
<dbReference type="AlphaFoldDB" id="A0A250B968"/>
<dbReference type="OrthoDB" id="6182832at2"/>